<gene>
    <name evidence="1" type="ORF">NCTC8622_07996</name>
</gene>
<evidence type="ECO:0008006" key="3">
    <source>
        <dbReference type="Google" id="ProtNLM"/>
    </source>
</evidence>
<dbReference type="RefSeq" id="WP_000217774.1">
    <property type="nucleotide sequence ID" value="NZ_JAHKGD010000048.1"/>
</dbReference>
<proteinExistence type="predicted"/>
<dbReference type="Gene3D" id="2.30.30.40">
    <property type="entry name" value="SH3 Domains"/>
    <property type="match status" value="1"/>
</dbReference>
<evidence type="ECO:0000313" key="2">
    <source>
        <dbReference type="Proteomes" id="UP000254079"/>
    </source>
</evidence>
<sequence length="394" mass="45116">MTVNKVKDIKKLALGSVSDLYNRDSNITWRDNLSKIKMPGYTSASDLLKSEYASNNLVRQLAELQKNAIIPSYREHMANLQEQLRIGRLAQEQIARLNLQSLLSDSVKKQLANMTSLRRINSKHREFLEILQKQAKVYPPHDANKYIQMLRKQAEIAMPLRNQFEMLNKQAGLNNMQAILNELRQNVSHKIDLNNEIKESLKQYTLAQKASLHQIMEQSLSSIAQAYVEGAIETSHNESDVQDKGLNKSSSTFIDSFKSLPHPLQFIIMWLLTEVVLGAIADYAKEQILSQIHKTESYSVSLYEDAPISKQKLIKENTEIKWEDLNGFRFITGDNVRLHVSPSLNSEVIECIGKNTIVAILDKKDRQWLYVQVKSGDEFITGWITRTYTKPLKA</sequence>
<protein>
    <recommendedName>
        <fullName evidence="3">SH3 domain-containing protein</fullName>
    </recommendedName>
</protein>
<dbReference type="AlphaFoldDB" id="A0A0V9RCF0"/>
<evidence type="ECO:0000313" key="1">
    <source>
        <dbReference type="EMBL" id="STL40642.1"/>
    </source>
</evidence>
<reference evidence="1 2" key="1">
    <citation type="submission" date="2018-06" db="EMBL/GenBank/DDBJ databases">
        <authorList>
            <consortium name="Pathogen Informatics"/>
            <person name="Doyle S."/>
        </authorList>
    </citation>
    <scope>NUCLEOTIDE SEQUENCE [LARGE SCALE GENOMIC DNA]</scope>
    <source>
        <strain evidence="1 2">NCTC8622</strain>
    </source>
</reference>
<accession>A0A0V9RCF0</accession>
<name>A0A0V9RCF0_ECOLX</name>
<dbReference type="Proteomes" id="UP000254079">
    <property type="component" value="Unassembled WGS sequence"/>
</dbReference>
<organism evidence="1 2">
    <name type="scientific">Escherichia coli</name>
    <dbReference type="NCBI Taxonomy" id="562"/>
    <lineage>
        <taxon>Bacteria</taxon>
        <taxon>Pseudomonadati</taxon>
        <taxon>Pseudomonadota</taxon>
        <taxon>Gammaproteobacteria</taxon>
        <taxon>Enterobacterales</taxon>
        <taxon>Enterobacteriaceae</taxon>
        <taxon>Escherichia</taxon>
    </lineage>
</organism>
<dbReference type="EMBL" id="UGCP01000006">
    <property type="protein sequence ID" value="STL40642.1"/>
    <property type="molecule type" value="Genomic_DNA"/>
</dbReference>